<evidence type="ECO:0000256" key="1">
    <source>
        <dbReference type="ARBA" id="ARBA00022737"/>
    </source>
</evidence>
<dbReference type="Pfam" id="PF13968">
    <property type="entry name" value="DUF4220"/>
    <property type="match status" value="1"/>
</dbReference>
<dbReference type="InterPro" id="IPR027417">
    <property type="entry name" value="P-loop_NTPase"/>
</dbReference>
<feature type="domain" description="NB-ARC" evidence="4">
    <location>
        <begin position="498"/>
        <end position="667"/>
    </location>
</feature>
<protein>
    <submittedName>
        <fullName evidence="8">Uncharacterized protein</fullName>
    </submittedName>
</protein>
<dbReference type="InterPro" id="IPR058922">
    <property type="entry name" value="WHD_DRP"/>
</dbReference>
<dbReference type="EnsemblPlants" id="evm.model.02.2647">
    <property type="protein sequence ID" value="cds.evm.model.02.2647"/>
    <property type="gene ID" value="evm.TU.02.2647"/>
</dbReference>
<evidence type="ECO:0000259" key="4">
    <source>
        <dbReference type="Pfam" id="PF00931"/>
    </source>
</evidence>
<feature type="transmembrane region" description="Helical" evidence="3">
    <location>
        <begin position="1537"/>
        <end position="1555"/>
    </location>
</feature>
<dbReference type="InterPro" id="IPR055414">
    <property type="entry name" value="LRR_R13L4/SHOC2-like"/>
</dbReference>
<dbReference type="Pfam" id="PF23598">
    <property type="entry name" value="LRR_14"/>
    <property type="match status" value="1"/>
</dbReference>
<evidence type="ECO:0000256" key="3">
    <source>
        <dbReference type="SAM" id="Phobius"/>
    </source>
</evidence>
<organism evidence="8 9">
    <name type="scientific">Cannabis sativa</name>
    <name type="common">Hemp</name>
    <name type="synonym">Marijuana</name>
    <dbReference type="NCBI Taxonomy" id="3483"/>
    <lineage>
        <taxon>Eukaryota</taxon>
        <taxon>Viridiplantae</taxon>
        <taxon>Streptophyta</taxon>
        <taxon>Embryophyta</taxon>
        <taxon>Tracheophyta</taxon>
        <taxon>Spermatophyta</taxon>
        <taxon>Magnoliopsida</taxon>
        <taxon>eudicotyledons</taxon>
        <taxon>Gunneridae</taxon>
        <taxon>Pentapetalae</taxon>
        <taxon>rosids</taxon>
        <taxon>fabids</taxon>
        <taxon>Rosales</taxon>
        <taxon>Cannabaceae</taxon>
        <taxon>Cannabis</taxon>
    </lineage>
</organism>
<dbReference type="PRINTS" id="PR00364">
    <property type="entry name" value="DISEASERSIST"/>
</dbReference>
<dbReference type="Pfam" id="PF00931">
    <property type="entry name" value="NB-ARC"/>
    <property type="match status" value="1"/>
</dbReference>
<evidence type="ECO:0000259" key="6">
    <source>
        <dbReference type="Pfam" id="PF23559"/>
    </source>
</evidence>
<evidence type="ECO:0000256" key="2">
    <source>
        <dbReference type="ARBA" id="ARBA00022821"/>
    </source>
</evidence>
<evidence type="ECO:0000259" key="5">
    <source>
        <dbReference type="Pfam" id="PF13968"/>
    </source>
</evidence>
<dbReference type="InterPro" id="IPR007658">
    <property type="entry name" value="DUF594"/>
</dbReference>
<dbReference type="GO" id="GO:0043531">
    <property type="term" value="F:ADP binding"/>
    <property type="evidence" value="ECO:0007669"/>
    <property type="project" value="InterPro"/>
</dbReference>
<evidence type="ECO:0000313" key="8">
    <source>
        <dbReference type="EnsemblPlants" id="cds.evm.model.02.2647"/>
    </source>
</evidence>
<dbReference type="Gramene" id="evm.model.02.2647">
    <property type="protein sequence ID" value="cds.evm.model.02.2647"/>
    <property type="gene ID" value="evm.TU.02.2647"/>
</dbReference>
<feature type="domain" description="Disease resistance R13L4/SHOC-2-like LRR" evidence="7">
    <location>
        <begin position="907"/>
        <end position="1213"/>
    </location>
</feature>
<keyword evidence="2" id="KW-0611">Plant defense</keyword>
<dbReference type="InterPro" id="IPR025315">
    <property type="entry name" value="DUF4220"/>
</dbReference>
<dbReference type="OMA" id="INIRCCY"/>
<dbReference type="Proteomes" id="UP000596661">
    <property type="component" value="Chromosome 2"/>
</dbReference>
<feature type="transmembrane region" description="Helical" evidence="3">
    <location>
        <begin position="1507"/>
        <end position="1530"/>
    </location>
</feature>
<keyword evidence="3" id="KW-0812">Transmembrane</keyword>
<keyword evidence="3" id="KW-0472">Membrane</keyword>
<reference evidence="8" key="2">
    <citation type="submission" date="2021-03" db="UniProtKB">
        <authorList>
            <consortium name="EnsemblPlants"/>
        </authorList>
    </citation>
    <scope>IDENTIFICATION</scope>
</reference>
<dbReference type="PANTHER" id="PTHR31325">
    <property type="entry name" value="OS01G0798800 PROTEIN-RELATED"/>
    <property type="match status" value="1"/>
</dbReference>
<dbReference type="InterPro" id="IPR042197">
    <property type="entry name" value="Apaf_helical"/>
</dbReference>
<dbReference type="SUPFAM" id="SSF52540">
    <property type="entry name" value="P-loop containing nucleoside triphosphate hydrolases"/>
    <property type="match status" value="1"/>
</dbReference>
<dbReference type="Gene3D" id="3.40.50.300">
    <property type="entry name" value="P-loop containing nucleotide triphosphate hydrolases"/>
    <property type="match status" value="1"/>
</dbReference>
<evidence type="ECO:0000313" key="9">
    <source>
        <dbReference type="Proteomes" id="UP000596661"/>
    </source>
</evidence>
<dbReference type="Gene3D" id="3.80.10.10">
    <property type="entry name" value="Ribonuclease Inhibitor"/>
    <property type="match status" value="1"/>
</dbReference>
<feature type="transmembrane region" description="Helical" evidence="3">
    <location>
        <begin position="1316"/>
        <end position="1334"/>
    </location>
</feature>
<dbReference type="EMBL" id="UZAU01000235">
    <property type="status" value="NOT_ANNOTATED_CDS"/>
    <property type="molecule type" value="Genomic_DNA"/>
</dbReference>
<keyword evidence="9" id="KW-1185">Reference proteome</keyword>
<keyword evidence="3" id="KW-1133">Transmembrane helix</keyword>
<reference evidence="8" key="1">
    <citation type="submission" date="2018-11" db="EMBL/GenBank/DDBJ databases">
        <authorList>
            <person name="Grassa J C."/>
        </authorList>
    </citation>
    <scope>NUCLEOTIDE SEQUENCE [LARGE SCALE GENOMIC DNA]</scope>
</reference>
<dbReference type="GO" id="GO:0006952">
    <property type="term" value="P:defense response"/>
    <property type="evidence" value="ECO:0007669"/>
    <property type="project" value="UniProtKB-KW"/>
</dbReference>
<accession>A0A803NYA2</accession>
<proteinExistence type="predicted"/>
<dbReference type="InterPro" id="IPR036388">
    <property type="entry name" value="WH-like_DNA-bd_sf"/>
</dbReference>
<dbReference type="Gene3D" id="1.10.10.10">
    <property type="entry name" value="Winged helix-like DNA-binding domain superfamily/Winged helix DNA-binding domain"/>
    <property type="match status" value="1"/>
</dbReference>
<feature type="transmembrane region" description="Helical" evidence="3">
    <location>
        <begin position="1479"/>
        <end position="1501"/>
    </location>
</feature>
<dbReference type="InterPro" id="IPR002182">
    <property type="entry name" value="NB-ARC"/>
</dbReference>
<dbReference type="InterPro" id="IPR032675">
    <property type="entry name" value="LRR_dom_sf"/>
</dbReference>
<dbReference type="Pfam" id="PF04578">
    <property type="entry name" value="DUF594"/>
    <property type="match status" value="1"/>
</dbReference>
<dbReference type="Pfam" id="PF23559">
    <property type="entry name" value="WHD_DRP"/>
    <property type="match status" value="1"/>
</dbReference>
<dbReference type="SUPFAM" id="SSF52058">
    <property type="entry name" value="L domain-like"/>
    <property type="match status" value="1"/>
</dbReference>
<dbReference type="Gene3D" id="1.10.8.430">
    <property type="entry name" value="Helical domain of apoptotic protease-activating factors"/>
    <property type="match status" value="1"/>
</dbReference>
<feature type="domain" description="Disease resistance protein winged helix" evidence="6">
    <location>
        <begin position="757"/>
        <end position="821"/>
    </location>
</feature>
<feature type="domain" description="DUF4220" evidence="5">
    <location>
        <begin position="1230"/>
        <end position="1583"/>
    </location>
</feature>
<name>A0A803NYA2_CANSA</name>
<keyword evidence="1" id="KW-0677">Repeat</keyword>
<evidence type="ECO:0000259" key="7">
    <source>
        <dbReference type="Pfam" id="PF23598"/>
    </source>
</evidence>
<sequence>MYTDTIMPMLFLVVGFSLLFVFALRCIIFKYFEKNLWIKREWRLLDALSEDFRKAYRTVNQIKEKANQVWDSELNIGGITLTLSEAETRWLKKAGKIGICAKKWAQDLEKLLKLKRDGGVAKSFVLVLRNVGDIFELAYGIFRTKGEITIKTKISNGIFRTKGEKTIKAELQEVVKKINFTNHIIKSVEESRTKLSRLQDRPIEETEHLGYVPAMLHVGPVVPFVLERMIDETPNHLIRGRTMVKKTRSILLQMQLLEPYMRDLRGMTMESNIEKVWVEEAMEMNIQVRNEINVFLQEASSQKQNFFSDWIMRHKLKQIVKRVDKELTHLLQLKETYGFNFIRRVPSKGYARMIRPLSTQQRGIKVLVDDIQSQLRMVNERSQISKGLREGLCDEFGSVWSKLSNLEANEGATNTRMACFEILKKMLVNTQQLLEDGREATNVSRGIASLKLLKLMAPYSEESRQTKQLMDTAKLLNKCIHSYKIKVMDESCSVFGLEEDIHKLVLKLTDTNNNDNALIISIVGMRGIGKTTLAKIIYNHRYIINRFEERVLVFMRKEYYSDHNLLLKGVANQIMGTNEESSESQYWIEKIRNFLRVKRCLIVLDDLSSVEASDYLLKEVFECREMAKKGSKIVLTTRSKDVAVLSTSIHNLRLRTKEESWELFTQMIQCPADPEVKSLAEKVVARTGGLPLAILRLGYLLSGKKVSCDVLSRVLVRVSQGDQNKAPWIEIRDVNKSQYLRGQPSTDFDKCLSYFELFPWDFEIPVRRLVALWVAEGLVGETIHDERAYEFVYELIDRNMIQIVKKKNNGKVKTCRFPSILREVWLQNRRQDKNSLSWSLYTSFDRQVAYHFDDKEASHDGGTHGLDSETVSKHDGYPFSIVVFDNRQGSYPGKDIRSFLIKGIQSGRFQGLVVLDLEGVCGPNLSRALKKLKKLKYLGLRRTELKTLPSSISQLVHLETLDLKHTHLEKVPSSIWKLKKLQRLYLDRSCRLHFKGIFMPNLQILSAFLDHGQGKNIALMNELHKLSNLRKLRLTLIQWTEPQQQQLATCLGKLTHLISLSLKSVDENMSPQDLVLGNCLKDLTNLSKLYLSGKLIKLNSNVTELPKSLVEVTLAKSQLSGPESLVLMRKLAKLPLLNLLHFRSNVCCVPKMAFPKKGFPQLLVMKLWDLDQLVELKVEEDTMQKLRELEIRCGKLEKTIGLTHLKNLQELKLTDIGEELASMGSFSLSTADWVATLSIGVLSNLQGNESDDDSSTRQIFTVTSFWAPFLLLHLGGPDTITAYSLEDNELWWRNFVTLGGQLVAVLYIFLNAWSNNILNLLSIPILIAGLIKFGERIWALRCASSECFRKSMFPSAEAGPSYARHMDEYLSKKDEGFKVSIETTFEVPTIGHTHHHHLRTVIRPNSIVPNAHNLQHAHKFFTMFKPLFADLILSIHDIVHSQSFFQETSCDEVFRVIEIELGFMYDLFYTKALKFNSGLGCFTCLVTCGCVVSVSVFFLYIDKRHYYTVDIVITYILLIGAIVLEIYAVVLKLCSDWTMLWLSKLSSGAVVTYLYQAISFISSSTKQSKRWSNKVGQHNLISFCLKKSADKYWFSRYYDKLMFKYWYDRPSIAKNNKLKELIFEQLLTKSKRNSADRKKLCDQRGEWVLKNEKCDHIFGWSVKEEFDQSILLWHIATDLCYDEDSESLDGDSRGECPLGELSKLMSEYMLYILDLRPFMLPNGIGQIRFQDTCAEATEFFKERRSIANESRARGGLLRVSTEISPSKVKRGRSNTVLFEACRLAKELQKWESTEKKWNLINNVWVEILCYAANQCQGNHHAQQLRRGGELLTHVWLLMAHLGITKHFQIADDHEKGVKMSFY</sequence>